<comment type="caution">
    <text evidence="6">The sequence shown here is derived from an EMBL/GenBank/DDBJ whole genome shotgun (WGS) entry which is preliminary data.</text>
</comment>
<dbReference type="InterPro" id="IPR006887">
    <property type="entry name" value="P4R3-like_central_dom"/>
</dbReference>
<feature type="domain" description="Serine/threonine-protein phosphatase 4 regulatory subunit 3-like central" evidence="4">
    <location>
        <begin position="289"/>
        <end position="777"/>
    </location>
</feature>
<evidence type="ECO:0000256" key="1">
    <source>
        <dbReference type="ARBA" id="ARBA00004123"/>
    </source>
</evidence>
<feature type="compositionally biased region" description="Polar residues" evidence="3">
    <location>
        <begin position="1"/>
        <end position="15"/>
    </location>
</feature>
<feature type="compositionally biased region" description="Acidic residues" evidence="3">
    <location>
        <begin position="816"/>
        <end position="829"/>
    </location>
</feature>
<reference evidence="6 7" key="1">
    <citation type="submission" date="2018-11" db="EMBL/GenBank/DDBJ databases">
        <title>Genome sequence of Saitozyma podzolica DSM 27192.</title>
        <authorList>
            <person name="Aliyu H."/>
            <person name="Gorte O."/>
            <person name="Ochsenreither K."/>
        </authorList>
    </citation>
    <scope>NUCLEOTIDE SEQUENCE [LARGE SCALE GENOMIC DNA]</scope>
    <source>
        <strain evidence="6 7">DSM 27192</strain>
    </source>
</reference>
<keyword evidence="2" id="KW-0539">Nucleus</keyword>
<protein>
    <submittedName>
        <fullName evidence="6">Platinum sensitivity protein</fullName>
    </submittedName>
</protein>
<dbReference type="GO" id="GO:0072542">
    <property type="term" value="F:protein phosphatase activator activity"/>
    <property type="evidence" value="ECO:0007669"/>
    <property type="project" value="TreeGrafter"/>
</dbReference>
<dbReference type="Pfam" id="PF22972">
    <property type="entry name" value="EVH1_PP4R3"/>
    <property type="match status" value="1"/>
</dbReference>
<dbReference type="EMBL" id="RSCD01000013">
    <property type="protein sequence ID" value="RSH89459.1"/>
    <property type="molecule type" value="Genomic_DNA"/>
</dbReference>
<dbReference type="PANTHER" id="PTHR23318">
    <property type="entry name" value="ATP SYNTHASE GAMMA-RELATED"/>
    <property type="match status" value="1"/>
</dbReference>
<feature type="domain" description="PP4R3 EVH1-like" evidence="5">
    <location>
        <begin position="125"/>
        <end position="238"/>
    </location>
</feature>
<evidence type="ECO:0000256" key="2">
    <source>
        <dbReference type="ARBA" id="ARBA00023242"/>
    </source>
</evidence>
<dbReference type="Gene3D" id="2.30.29.30">
    <property type="entry name" value="Pleckstrin-homology domain (PH domain)/Phosphotyrosine-binding domain (PTB)"/>
    <property type="match status" value="1"/>
</dbReference>
<evidence type="ECO:0000313" key="7">
    <source>
        <dbReference type="Proteomes" id="UP000279259"/>
    </source>
</evidence>
<dbReference type="OrthoDB" id="27483at2759"/>
<evidence type="ECO:0000259" key="5">
    <source>
        <dbReference type="Pfam" id="PF22972"/>
    </source>
</evidence>
<evidence type="ECO:0000313" key="6">
    <source>
        <dbReference type="EMBL" id="RSH89459.1"/>
    </source>
</evidence>
<evidence type="ECO:0000256" key="3">
    <source>
        <dbReference type="SAM" id="MobiDB-lite"/>
    </source>
</evidence>
<feature type="compositionally biased region" description="Low complexity" evidence="3">
    <location>
        <begin position="16"/>
        <end position="27"/>
    </location>
</feature>
<dbReference type="PANTHER" id="PTHR23318:SF0">
    <property type="entry name" value="SERINE_THREONINE-PROTEIN PHOSPHATASE 4 REGULATORY SUBUNIT 3"/>
    <property type="match status" value="1"/>
</dbReference>
<accession>A0A427YE69</accession>
<dbReference type="GO" id="GO:0006974">
    <property type="term" value="P:DNA damage response"/>
    <property type="evidence" value="ECO:0007669"/>
    <property type="project" value="TreeGrafter"/>
</dbReference>
<gene>
    <name evidence="6" type="primary">PSY2</name>
    <name evidence="6" type="ORF">EHS25_002008</name>
</gene>
<dbReference type="InterPro" id="IPR011993">
    <property type="entry name" value="PH-like_dom_sf"/>
</dbReference>
<dbReference type="STRING" id="1890683.A0A427YE69"/>
<name>A0A427YE69_9TREE</name>
<comment type="subcellular location">
    <subcellularLocation>
        <location evidence="1">Nucleus</location>
    </subcellularLocation>
</comment>
<dbReference type="GO" id="GO:0030289">
    <property type="term" value="C:protein phosphatase 4 complex"/>
    <property type="evidence" value="ECO:0007669"/>
    <property type="project" value="TreeGrafter"/>
</dbReference>
<feature type="compositionally biased region" description="Acidic residues" evidence="3">
    <location>
        <begin position="81"/>
        <end position="94"/>
    </location>
</feature>
<dbReference type="GO" id="GO:0005654">
    <property type="term" value="C:nucleoplasm"/>
    <property type="evidence" value="ECO:0007669"/>
    <property type="project" value="TreeGrafter"/>
</dbReference>
<feature type="region of interest" description="Disordered" evidence="3">
    <location>
        <begin position="1"/>
        <end position="107"/>
    </location>
</feature>
<keyword evidence="7" id="KW-1185">Reference proteome</keyword>
<organism evidence="6 7">
    <name type="scientific">Saitozyma podzolica</name>
    <dbReference type="NCBI Taxonomy" id="1890683"/>
    <lineage>
        <taxon>Eukaryota</taxon>
        <taxon>Fungi</taxon>
        <taxon>Dikarya</taxon>
        <taxon>Basidiomycota</taxon>
        <taxon>Agaricomycotina</taxon>
        <taxon>Tremellomycetes</taxon>
        <taxon>Tremellales</taxon>
        <taxon>Trimorphomycetaceae</taxon>
        <taxon>Saitozyma</taxon>
    </lineage>
</organism>
<proteinExistence type="predicted"/>
<feature type="compositionally biased region" description="Low complexity" evidence="3">
    <location>
        <begin position="862"/>
        <end position="889"/>
    </location>
</feature>
<dbReference type="InterPro" id="IPR055236">
    <property type="entry name" value="EVH1_PP4R3"/>
</dbReference>
<sequence length="935" mass="104014">MSGLAPTQSLSDILVSQSPSDSPSSSPEQLARDMDVQAETAAVKEAEGGGEEEDKDKVEEGDRDRDGNGDEERMEVQRDEQEVESDDLAMESESDAGPSQSSPRAGVSRWVKTNVWARDAVLTWSVYELRDASWFDRGTGYCRGVFDETNDLALLVVEPEDAAAAGEEGREPEGEGGFLKDDLLLNARVEKEDIYTRQQDTLIVWTEPGSQLDIAMSFQDAEGCHDIWSFIIEVQRHLNSLPGDSAAPSSSSPLSASPMLGVTTQAAINHDRPWQLPTLANIREQEMMLRMQSKSAPGRDRAVEHIMSEEYIKHLVGVFEQAEDLESLDDLHALCSVMQTIILFNDNGILEYILQDDVFFGVIGILEYDPEYPSLKASYRQFYSDISKFRQVVEIKDAGIQFKIHQTYRLQYLKEVVLARLLDDPTFGILNGFIFFNQVDIVGHIQSDESLLIELFSRFRNGNGQPDGSDAGASLDEKKRDTVMFLHQLMLMGKQIQVPTRLALYRNLLDRGLLSVCEWAFRRHEAQILHAAAEMLTLVVDHDVNAVRGHVLKEEAEKKPTLIVEMVQLMTATKNLGLLSQMSDILKTLLETAPEGESFVQKREGPTAESFVTFFYDSCAARLFAPLLELPEITNSNPPLKLSREQATLVQHLVELLSFCVLSHSHRASYFVLSNPVSKKITSLLYLREKTLRHTALRFVKSCLKTPNHFMHRHYTKNDLMLPLVVLLEEEGGKDNMLSSSCLDVLEAIRKDNIKTIINYLYENYRPRIEVLSQRPFLRPFLGLMTQRWEQLNEPPPPPPVIEAESSKAWSRAAEAQEEEYFNASDDEEIGPKPPAEVRPPIKRKRSTPVTPGGPPSKRAAKAAAAAAAATTTATVATVTVSSAPSLGLDYDDGSDSEGSSGGQSPRLAPKAEGGTGPPPITPPEELAEDLGTWR</sequence>
<dbReference type="InterPro" id="IPR051137">
    <property type="entry name" value="PP4R3-like"/>
</dbReference>
<dbReference type="Pfam" id="PF04802">
    <property type="entry name" value="PP4R3"/>
    <property type="match status" value="1"/>
</dbReference>
<dbReference type="Proteomes" id="UP000279259">
    <property type="component" value="Unassembled WGS sequence"/>
</dbReference>
<evidence type="ECO:0000259" key="4">
    <source>
        <dbReference type="Pfam" id="PF04802"/>
    </source>
</evidence>
<feature type="region of interest" description="Disordered" evidence="3">
    <location>
        <begin position="790"/>
        <end position="935"/>
    </location>
</feature>
<dbReference type="AlphaFoldDB" id="A0A427YE69"/>
<feature type="compositionally biased region" description="Basic and acidic residues" evidence="3">
    <location>
        <begin position="55"/>
        <end position="80"/>
    </location>
</feature>